<dbReference type="Proteomes" id="UP000827092">
    <property type="component" value="Unassembled WGS sequence"/>
</dbReference>
<evidence type="ECO:0000256" key="1">
    <source>
        <dbReference type="ARBA" id="ARBA00004282"/>
    </source>
</evidence>
<keyword evidence="10" id="KW-1185">Reference proteome</keyword>
<dbReference type="InterPro" id="IPR018980">
    <property type="entry name" value="FERM_PH-like_C"/>
</dbReference>
<dbReference type="InterPro" id="IPR019748">
    <property type="entry name" value="FERM_central"/>
</dbReference>
<dbReference type="Gene3D" id="3.10.20.90">
    <property type="entry name" value="Phosphatidylinositol 3-kinase Catalytic Subunit, Chain A, domain 1"/>
    <property type="match status" value="1"/>
</dbReference>
<feature type="compositionally biased region" description="Polar residues" evidence="7">
    <location>
        <begin position="1172"/>
        <end position="1181"/>
    </location>
</feature>
<gene>
    <name evidence="9" type="ORF">JTE90_010907</name>
</gene>
<dbReference type="PROSITE" id="PS50057">
    <property type="entry name" value="FERM_3"/>
    <property type="match status" value="1"/>
</dbReference>
<feature type="compositionally biased region" description="Low complexity" evidence="7">
    <location>
        <begin position="618"/>
        <end position="627"/>
    </location>
</feature>
<evidence type="ECO:0000313" key="9">
    <source>
        <dbReference type="EMBL" id="KAG8183084.1"/>
    </source>
</evidence>
<dbReference type="PANTHER" id="PTHR46079">
    <property type="entry name" value="FERM DOMAIN-CONTAINING PROTEIN 4"/>
    <property type="match status" value="1"/>
</dbReference>
<dbReference type="InterPro" id="IPR019749">
    <property type="entry name" value="Band_41_domain"/>
</dbReference>
<evidence type="ECO:0000256" key="7">
    <source>
        <dbReference type="SAM" id="MobiDB-lite"/>
    </source>
</evidence>
<accession>A0AAV6UH40</accession>
<dbReference type="Pfam" id="PF00373">
    <property type="entry name" value="FERM_M"/>
    <property type="match status" value="1"/>
</dbReference>
<feature type="compositionally biased region" description="Basic and acidic residues" evidence="7">
    <location>
        <begin position="591"/>
        <end position="602"/>
    </location>
</feature>
<dbReference type="GO" id="GO:0071944">
    <property type="term" value="C:cell periphery"/>
    <property type="evidence" value="ECO:0007669"/>
    <property type="project" value="UniProtKB-ARBA"/>
</dbReference>
<feature type="region of interest" description="Disordered" evidence="7">
    <location>
        <begin position="591"/>
        <end position="627"/>
    </location>
</feature>
<evidence type="ECO:0000313" key="10">
    <source>
        <dbReference type="Proteomes" id="UP000827092"/>
    </source>
</evidence>
<dbReference type="PRINTS" id="PR00935">
    <property type="entry name" value="BAND41"/>
</dbReference>
<reference evidence="9 10" key="1">
    <citation type="journal article" date="2022" name="Nat. Ecol. Evol.">
        <title>A masculinizing supergene underlies an exaggerated male reproductive morph in a spider.</title>
        <authorList>
            <person name="Hendrickx F."/>
            <person name="De Corte Z."/>
            <person name="Sonet G."/>
            <person name="Van Belleghem S.M."/>
            <person name="Kostlbacher S."/>
            <person name="Vangestel C."/>
        </authorList>
    </citation>
    <scope>NUCLEOTIDE SEQUENCE [LARGE SCALE GENOMIC DNA]</scope>
    <source>
        <strain evidence="9">W744_W776</strain>
    </source>
</reference>
<dbReference type="GO" id="GO:0070161">
    <property type="term" value="C:anchoring junction"/>
    <property type="evidence" value="ECO:0007669"/>
    <property type="project" value="UniProtKB-SubCell"/>
</dbReference>
<dbReference type="Gene3D" id="1.20.80.10">
    <property type="match status" value="1"/>
</dbReference>
<evidence type="ECO:0000256" key="6">
    <source>
        <dbReference type="SAM" id="Coils"/>
    </source>
</evidence>
<dbReference type="SMART" id="SM00295">
    <property type="entry name" value="B41"/>
    <property type="match status" value="1"/>
</dbReference>
<dbReference type="InterPro" id="IPR018979">
    <property type="entry name" value="FERM_N"/>
</dbReference>
<evidence type="ECO:0000256" key="3">
    <source>
        <dbReference type="ARBA" id="ARBA00022490"/>
    </source>
</evidence>
<dbReference type="GO" id="GO:0090162">
    <property type="term" value="P:establishment of epithelial cell polarity"/>
    <property type="evidence" value="ECO:0007669"/>
    <property type="project" value="InterPro"/>
</dbReference>
<dbReference type="SUPFAM" id="SSF50729">
    <property type="entry name" value="PH domain-like"/>
    <property type="match status" value="1"/>
</dbReference>
<feature type="region of interest" description="Disordered" evidence="7">
    <location>
        <begin position="651"/>
        <end position="678"/>
    </location>
</feature>
<name>A0AAV6UH40_9ARAC</name>
<dbReference type="InterPro" id="IPR041785">
    <property type="entry name" value="FRMD4A/B_FERM_C"/>
</dbReference>
<dbReference type="FunFam" id="3.10.20.90:FF:000019">
    <property type="entry name" value="FERM domain containing 4A"/>
    <property type="match status" value="1"/>
</dbReference>
<evidence type="ECO:0000256" key="2">
    <source>
        <dbReference type="ARBA" id="ARBA00004496"/>
    </source>
</evidence>
<dbReference type="Pfam" id="PF09380">
    <property type="entry name" value="FERM_C"/>
    <property type="match status" value="1"/>
</dbReference>
<comment type="subcellular location">
    <subcellularLocation>
        <location evidence="1">Cell junction</location>
    </subcellularLocation>
    <subcellularLocation>
        <location evidence="2">Cytoplasm</location>
    </subcellularLocation>
</comment>
<feature type="domain" description="FERM" evidence="8">
    <location>
        <begin position="54"/>
        <end position="394"/>
    </location>
</feature>
<dbReference type="EMBL" id="JAFNEN010000433">
    <property type="protein sequence ID" value="KAG8183084.1"/>
    <property type="molecule type" value="Genomic_DNA"/>
</dbReference>
<dbReference type="SUPFAM" id="SSF54236">
    <property type="entry name" value="Ubiquitin-like"/>
    <property type="match status" value="1"/>
</dbReference>
<feature type="compositionally biased region" description="Polar residues" evidence="7">
    <location>
        <begin position="1263"/>
        <end position="1272"/>
    </location>
</feature>
<sequence>MSDSSSRRLSSSENDVVQMDVVRRERVPPKRRFSGTWATLSTLLRVKSQMSEGRRSQVVLLDERRLDIVIQSRLYAGELLDIVASHFNLKEKEYFGISFLDESGQHSWLHLDKRVLEHDFPKKSQGGTLTLFFRIKYFVESITQLRDSATIEAFYLQTKSLISKGELEIDSEIIFQLAALVIQATYGDYTDDQAFKLHLKRLPVLPTATLKEFPSIATCESHVLDHYKVLAGQTRGAAIVNYLSIVESLPTYGQHYYEIKDKAGNPCWLSLSYRGVSQYDKNDRRTPRRVFLWKQLENLYFRDKKFTVEVHEARRVVHTLSSFNLYEDAIEEPVEEFDDLSNAICDPTTQVSVSRRALAPASVTVYVWYAATPSIAKCIWSMAIAQHQFFLDKNIKKTSTRVNRSLSQIASELCRSVQSLSSASSHSNISRSNSTASLPTIIIEGELSEESKAATIEMLSALKSRRDALQDALKKKNEELKALCLKEGELTGELPPETPFQPGEAQPQVRRRIGTSFTISDKIFYKTKGKERETLNDLELDYEIQSKIASAAFKLANDITARKSVRKVRKVSYLQATTKLRDIEEKLSTLKREKEKQKKEQNIEGNLSNGLNHVGLPSSSSENSISSRNTLKSSLISSSVLPSTSLPHLAEGPCSAPASPAAKFRHRHQSLQHRSHTDDTYEEVIPFGVATRRDSSSHSEYDAVSCGGSSIASLGIPYRNRFEASLDIEGTNLYSVPNRRASQAFNDPDDLLLETQSQDTISQCVDVSNSGRYLNTPLSCSYDERFSKSGGFSLSGKDSNYDATSISSHGPGNFSCNGSSYRLQCDPVRSEKFNHAFSENSLHRNRSGSLHRKIRDLHISEPELNHEDMVDGVRHVYSVPTIRNTPIGASSHDFNAGLSSQTINQVVDLVQASVLLQDCKRAVSSGSLETSAPKLKTKEWVETSLDSPVVTKKRKNKVMSEASVKAEPTLPAHWLENGLPSASDSYYNHQHQQSYYEEHEFAQSSCDLRKSPSPLLAQGGLAEYRNLNARSVYSPQVPYERPASSNSQLLYANGNQYHLYENIEELSSVSPDPVVVKKSNSYYENLPGPLDYNSSSYKLVNDNYGSSLNLNDNRPIAGLSVAQPQEPPKRPTKRILADGFVAEDRLDFQESASDFYEPVTYRENPHRKPTHPQDSSYQQYPHSYPADAQPPDPEKTSRASQNWQNQNFQQVENLSPVPPQNFSPAVEVNVVSFGHFQPYWEETKPYEISDFYKYSTKHRRQSKQASNLNDSQLDAEELNDSSQVQFEERHPENPVGPLSDTLAHQSGQIQELPTNVSYDKDFLDNSIKFYESSPNPRRHPEDPDKSLSLGEMGLRISLADTFHDEMVAWYQNQETAKKATLV</sequence>
<protein>
    <recommendedName>
        <fullName evidence="8">FERM domain-containing protein</fullName>
    </recommendedName>
</protein>
<feature type="region of interest" description="Disordered" evidence="7">
    <location>
        <begin position="1153"/>
        <end position="1200"/>
    </location>
</feature>
<dbReference type="GO" id="GO:0009887">
    <property type="term" value="P:animal organ morphogenesis"/>
    <property type="evidence" value="ECO:0007669"/>
    <property type="project" value="UniProtKB-ARBA"/>
</dbReference>
<feature type="region of interest" description="Disordered" evidence="7">
    <location>
        <begin position="1329"/>
        <end position="1348"/>
    </location>
</feature>
<keyword evidence="5 6" id="KW-0175">Coiled coil</keyword>
<comment type="caution">
    <text evidence="9">The sequence shown here is derived from an EMBL/GenBank/DDBJ whole genome shotgun (WGS) entry which is preliminary data.</text>
</comment>
<dbReference type="InterPro" id="IPR011993">
    <property type="entry name" value="PH-like_dom_sf"/>
</dbReference>
<proteinExistence type="predicted"/>
<dbReference type="CDD" id="cd17103">
    <property type="entry name" value="FERM_F1_FRMD4"/>
    <property type="match status" value="1"/>
</dbReference>
<keyword evidence="4" id="KW-0965">Cell junction</keyword>
<dbReference type="InterPro" id="IPR021774">
    <property type="entry name" value="CUPID"/>
</dbReference>
<feature type="region of interest" description="Disordered" evidence="7">
    <location>
        <begin position="1260"/>
        <end position="1307"/>
    </location>
</feature>
<dbReference type="InterPro" id="IPR014352">
    <property type="entry name" value="FERM/acyl-CoA-bd_prot_sf"/>
</dbReference>
<organism evidence="9 10">
    <name type="scientific">Oedothorax gibbosus</name>
    <dbReference type="NCBI Taxonomy" id="931172"/>
    <lineage>
        <taxon>Eukaryota</taxon>
        <taxon>Metazoa</taxon>
        <taxon>Ecdysozoa</taxon>
        <taxon>Arthropoda</taxon>
        <taxon>Chelicerata</taxon>
        <taxon>Arachnida</taxon>
        <taxon>Araneae</taxon>
        <taxon>Araneomorphae</taxon>
        <taxon>Entelegynae</taxon>
        <taxon>Araneoidea</taxon>
        <taxon>Linyphiidae</taxon>
        <taxon>Erigoninae</taxon>
        <taxon>Oedothorax</taxon>
    </lineage>
</organism>
<evidence type="ECO:0000259" key="8">
    <source>
        <dbReference type="PROSITE" id="PS50057"/>
    </source>
</evidence>
<dbReference type="SMART" id="SM01196">
    <property type="entry name" value="FERM_C"/>
    <property type="match status" value="1"/>
</dbReference>
<dbReference type="GO" id="GO:0005737">
    <property type="term" value="C:cytoplasm"/>
    <property type="evidence" value="ECO:0007669"/>
    <property type="project" value="UniProtKB-SubCell"/>
</dbReference>
<dbReference type="Pfam" id="PF11819">
    <property type="entry name" value="CUPID"/>
    <property type="match status" value="1"/>
</dbReference>
<keyword evidence="3" id="KW-0963">Cytoplasm</keyword>
<dbReference type="InterPro" id="IPR029071">
    <property type="entry name" value="Ubiquitin-like_domsf"/>
</dbReference>
<dbReference type="PANTHER" id="PTHR46079:SF2">
    <property type="entry name" value="FERM DOMAIN-CONTAINING PROTEIN"/>
    <property type="match status" value="1"/>
</dbReference>
<dbReference type="InterPro" id="IPR047176">
    <property type="entry name" value="FRMD4A/B"/>
</dbReference>
<feature type="compositionally biased region" description="Basic residues" evidence="7">
    <location>
        <begin position="663"/>
        <end position="674"/>
    </location>
</feature>
<dbReference type="InterPro" id="IPR000299">
    <property type="entry name" value="FERM_domain"/>
</dbReference>
<dbReference type="InterPro" id="IPR035963">
    <property type="entry name" value="FERM_2"/>
</dbReference>
<dbReference type="CDD" id="cd14473">
    <property type="entry name" value="FERM_B-lobe"/>
    <property type="match status" value="1"/>
</dbReference>
<dbReference type="Gene3D" id="2.30.29.30">
    <property type="entry name" value="Pleckstrin-homology domain (PH domain)/Phosphotyrosine-binding domain (PTB)"/>
    <property type="match status" value="1"/>
</dbReference>
<dbReference type="GO" id="GO:0048731">
    <property type="term" value="P:system development"/>
    <property type="evidence" value="ECO:0007669"/>
    <property type="project" value="UniProtKB-ARBA"/>
</dbReference>
<feature type="coiled-coil region" evidence="6">
    <location>
        <begin position="459"/>
        <end position="486"/>
    </location>
</feature>
<evidence type="ECO:0000256" key="4">
    <source>
        <dbReference type="ARBA" id="ARBA00022949"/>
    </source>
</evidence>
<dbReference type="CDD" id="cd13191">
    <property type="entry name" value="FERM_C_FRMD4A_FRMD4B"/>
    <property type="match status" value="1"/>
</dbReference>
<dbReference type="Pfam" id="PF09379">
    <property type="entry name" value="FERM_N"/>
    <property type="match status" value="1"/>
</dbReference>
<evidence type="ECO:0000256" key="5">
    <source>
        <dbReference type="ARBA" id="ARBA00023054"/>
    </source>
</evidence>
<dbReference type="SUPFAM" id="SSF47031">
    <property type="entry name" value="Second domain of FERM"/>
    <property type="match status" value="1"/>
</dbReference>